<dbReference type="EMBL" id="NMPM01000071">
    <property type="protein sequence ID" value="PAV25249.1"/>
    <property type="molecule type" value="Genomic_DNA"/>
</dbReference>
<dbReference type="Proteomes" id="UP000218332">
    <property type="component" value="Unassembled WGS sequence"/>
</dbReference>
<comment type="caution">
    <text evidence="2">The sequence shown here is derived from an EMBL/GenBank/DDBJ whole genome shotgun (WGS) entry which is preliminary data.</text>
</comment>
<sequence>MMAESVTSYLILDGAAFDALKTVYTQDDSPWVDWLYRGTRHEPAVDASPLLVKPSADSRLWEAEDDWVDHAVGLESPAGPELVAAHLRSLISVRLPSGQFSYCRFYSGGQLPVFLQAMDEGARQAFSGPIQTWYHPGSKPSWEAIQVSGSAQSRTADDEGWFQVTQEQLDRLNQSKADRFLSKLARHLEMDSGPTTRERLRQMMQAARRHGFESEKDIARYVELTRGREEQLAETACQDILADPTLTNVEKLGMLDHQLAYGGA</sequence>
<protein>
    <recommendedName>
        <fullName evidence="1">DUF4123 domain-containing protein</fullName>
    </recommendedName>
</protein>
<organism evidence="2 3">
    <name type="scientific">Tamilnaduibacter salinus</name>
    <dbReference type="NCBI Taxonomy" id="1484056"/>
    <lineage>
        <taxon>Bacteria</taxon>
        <taxon>Pseudomonadati</taxon>
        <taxon>Pseudomonadota</taxon>
        <taxon>Gammaproteobacteria</taxon>
        <taxon>Pseudomonadales</taxon>
        <taxon>Marinobacteraceae</taxon>
        <taxon>Tamilnaduibacter</taxon>
    </lineage>
</organism>
<reference evidence="2 3" key="1">
    <citation type="submission" date="2017-07" db="EMBL/GenBank/DDBJ databases">
        <title>Tamlnaduibacter salinus (Mi-7) genome sequencing.</title>
        <authorList>
            <person name="Verma A."/>
            <person name="Krishnamurthi S."/>
        </authorList>
    </citation>
    <scope>NUCLEOTIDE SEQUENCE [LARGE SCALE GENOMIC DNA]</scope>
    <source>
        <strain evidence="2 3">Mi-7</strain>
    </source>
</reference>
<dbReference type="InterPro" id="IPR025391">
    <property type="entry name" value="DUF4123"/>
</dbReference>
<gene>
    <name evidence="2" type="ORF">CF392_11985</name>
</gene>
<keyword evidence="3" id="KW-1185">Reference proteome</keyword>
<name>A0A2A2I0K3_9GAMM</name>
<evidence type="ECO:0000313" key="3">
    <source>
        <dbReference type="Proteomes" id="UP000218332"/>
    </source>
</evidence>
<evidence type="ECO:0000259" key="1">
    <source>
        <dbReference type="Pfam" id="PF13503"/>
    </source>
</evidence>
<dbReference type="Pfam" id="PF13503">
    <property type="entry name" value="DUF4123"/>
    <property type="match status" value="1"/>
</dbReference>
<feature type="domain" description="DUF4123" evidence="1">
    <location>
        <begin position="9"/>
        <end position="124"/>
    </location>
</feature>
<dbReference type="AlphaFoldDB" id="A0A2A2I0K3"/>
<proteinExistence type="predicted"/>
<accession>A0A2A2I0K3</accession>
<dbReference type="RefSeq" id="WP_095611690.1">
    <property type="nucleotide sequence ID" value="NZ_NMPM01000071.1"/>
</dbReference>
<evidence type="ECO:0000313" key="2">
    <source>
        <dbReference type="EMBL" id="PAV25249.1"/>
    </source>
</evidence>